<evidence type="ECO:0000256" key="4">
    <source>
        <dbReference type="ARBA" id="ARBA00022656"/>
    </source>
</evidence>
<evidence type="ECO:0000256" key="1">
    <source>
        <dbReference type="ARBA" id="ARBA00004613"/>
    </source>
</evidence>
<keyword evidence="6" id="KW-1015">Disulfide bond</keyword>
<dbReference type="FunFam" id="3.30.1350.10:FF:000001">
    <property type="entry name" value="Hellethionin-D"/>
    <property type="match status" value="1"/>
</dbReference>
<name>A0A7J6GU35_CANSA</name>
<evidence type="ECO:0000256" key="6">
    <source>
        <dbReference type="ARBA" id="ARBA00023157"/>
    </source>
</evidence>
<keyword evidence="8" id="KW-1185">Reference proteome</keyword>
<reference evidence="7 8" key="1">
    <citation type="journal article" date="2020" name="bioRxiv">
        <title>Sequence and annotation of 42 cannabis genomes reveals extensive copy number variation in cannabinoid synthesis and pathogen resistance genes.</title>
        <authorList>
            <person name="Mckernan K.J."/>
            <person name="Helbert Y."/>
            <person name="Kane L.T."/>
            <person name="Ebling H."/>
            <person name="Zhang L."/>
            <person name="Liu B."/>
            <person name="Eaton Z."/>
            <person name="Mclaughlin S."/>
            <person name="Kingan S."/>
            <person name="Baybayan P."/>
            <person name="Concepcion G."/>
            <person name="Jordan M."/>
            <person name="Riva A."/>
            <person name="Barbazuk W."/>
            <person name="Harkins T."/>
        </authorList>
    </citation>
    <scope>NUCLEOTIDE SEQUENCE [LARGE SCALE GENOMIC DNA]</scope>
    <source>
        <strain evidence="8">cv. Jamaican Lion 4</strain>
        <tissue evidence="7">Leaf</tissue>
    </source>
</reference>
<dbReference type="GO" id="GO:0006952">
    <property type="term" value="P:defense response"/>
    <property type="evidence" value="ECO:0007669"/>
    <property type="project" value="UniProtKB-KW"/>
</dbReference>
<keyword evidence="4" id="KW-0800">Toxin</keyword>
<comment type="caution">
    <text evidence="7">The sequence shown here is derived from an EMBL/GenBank/DDBJ whole genome shotgun (WGS) entry which is preliminary data.</text>
</comment>
<dbReference type="Pfam" id="PF00321">
    <property type="entry name" value="Thionin"/>
    <property type="match status" value="1"/>
</dbReference>
<dbReference type="EMBL" id="JAATIQ010000083">
    <property type="protein sequence ID" value="KAF4386248.1"/>
    <property type="molecule type" value="Genomic_DNA"/>
</dbReference>
<dbReference type="GO" id="GO:0005576">
    <property type="term" value="C:extracellular region"/>
    <property type="evidence" value="ECO:0007669"/>
    <property type="project" value="UniProtKB-SubCell"/>
</dbReference>
<dbReference type="GO" id="GO:0090729">
    <property type="term" value="F:toxin activity"/>
    <property type="evidence" value="ECO:0007669"/>
    <property type="project" value="UniProtKB-KW"/>
</dbReference>
<keyword evidence="3" id="KW-0964">Secreted</keyword>
<keyword evidence="5" id="KW-0611">Plant defense</keyword>
<dbReference type="PRINTS" id="PR00287">
    <property type="entry name" value="THIONIN"/>
</dbReference>
<dbReference type="InterPro" id="IPR001010">
    <property type="entry name" value="Thionin"/>
</dbReference>
<sequence>MPISGNINPRFVLLLSLEEDSSRTRHIHVQKASRRRIEVSLVLGQIQVEAKTCCPTTAALNFYNACRILGSSKKTCASLGGCKIISGNTCSKNYIYETLGNNGN</sequence>
<comment type="subcellular location">
    <subcellularLocation>
        <location evidence="1">Secreted</location>
    </subcellularLocation>
</comment>
<evidence type="ECO:0000256" key="5">
    <source>
        <dbReference type="ARBA" id="ARBA00022821"/>
    </source>
</evidence>
<evidence type="ECO:0000313" key="8">
    <source>
        <dbReference type="Proteomes" id="UP000583929"/>
    </source>
</evidence>
<gene>
    <name evidence="7" type="ORF">G4B88_003465</name>
</gene>
<dbReference type="Gene3D" id="3.30.1350.10">
    <property type="entry name" value="Thionin-like"/>
    <property type="match status" value="1"/>
</dbReference>
<dbReference type="PANTHER" id="PTHR33920:SF2">
    <property type="entry name" value="THIONIN-2.1-RELATED"/>
    <property type="match status" value="1"/>
</dbReference>
<proteinExistence type="inferred from homology"/>
<dbReference type="Proteomes" id="UP000583929">
    <property type="component" value="Unassembled WGS sequence"/>
</dbReference>
<dbReference type="InterPro" id="IPR036391">
    <property type="entry name" value="Thionin-like_sf"/>
</dbReference>
<accession>A0A7J6GU35</accession>
<comment type="similarity">
    <text evidence="2">Belongs to the plant thionin (TC 1.C.44) family.</text>
</comment>
<protein>
    <submittedName>
        <fullName evidence="7">Uncharacterized protein</fullName>
    </submittedName>
</protein>
<evidence type="ECO:0000256" key="3">
    <source>
        <dbReference type="ARBA" id="ARBA00022525"/>
    </source>
</evidence>
<evidence type="ECO:0000256" key="2">
    <source>
        <dbReference type="ARBA" id="ARBA00009872"/>
    </source>
</evidence>
<evidence type="ECO:0000313" key="7">
    <source>
        <dbReference type="EMBL" id="KAF4386248.1"/>
    </source>
</evidence>
<dbReference type="SUPFAM" id="SSF57429">
    <property type="entry name" value="Crambin-like"/>
    <property type="match status" value="1"/>
</dbReference>
<organism evidence="7 8">
    <name type="scientific">Cannabis sativa</name>
    <name type="common">Hemp</name>
    <name type="synonym">Marijuana</name>
    <dbReference type="NCBI Taxonomy" id="3483"/>
    <lineage>
        <taxon>Eukaryota</taxon>
        <taxon>Viridiplantae</taxon>
        <taxon>Streptophyta</taxon>
        <taxon>Embryophyta</taxon>
        <taxon>Tracheophyta</taxon>
        <taxon>Spermatophyta</taxon>
        <taxon>Magnoliopsida</taxon>
        <taxon>eudicotyledons</taxon>
        <taxon>Gunneridae</taxon>
        <taxon>Pentapetalae</taxon>
        <taxon>rosids</taxon>
        <taxon>fabids</taxon>
        <taxon>Rosales</taxon>
        <taxon>Cannabaceae</taxon>
        <taxon>Cannabis</taxon>
    </lineage>
</organism>
<dbReference type="AlphaFoldDB" id="A0A7J6GU35"/>
<dbReference type="PANTHER" id="PTHR33920">
    <property type="entry name" value="THIONIN-2.1-RELATED"/>
    <property type="match status" value="1"/>
</dbReference>